<proteinExistence type="predicted"/>
<dbReference type="Gene3D" id="3.40.50.1820">
    <property type="entry name" value="alpha/beta hydrolase"/>
    <property type="match status" value="1"/>
</dbReference>
<feature type="domain" description="Serine aminopeptidase S33" evidence="1">
    <location>
        <begin position="46"/>
        <end position="297"/>
    </location>
</feature>
<keyword evidence="3" id="KW-1185">Reference proteome</keyword>
<dbReference type="OrthoDB" id="233176at2"/>
<accession>A0A1C3E631</accession>
<evidence type="ECO:0000313" key="3">
    <source>
        <dbReference type="Proteomes" id="UP000094828"/>
    </source>
</evidence>
<organism evidence="2 3">
    <name type="scientific">Planctopirus hydrillae</name>
    <dbReference type="NCBI Taxonomy" id="1841610"/>
    <lineage>
        <taxon>Bacteria</taxon>
        <taxon>Pseudomonadati</taxon>
        <taxon>Planctomycetota</taxon>
        <taxon>Planctomycetia</taxon>
        <taxon>Planctomycetales</taxon>
        <taxon>Planctomycetaceae</taxon>
        <taxon>Planctopirus</taxon>
    </lineage>
</organism>
<dbReference type="Proteomes" id="UP000094828">
    <property type="component" value="Unassembled WGS sequence"/>
</dbReference>
<dbReference type="SUPFAM" id="SSF53474">
    <property type="entry name" value="alpha/beta-Hydrolases"/>
    <property type="match status" value="1"/>
</dbReference>
<dbReference type="InterPro" id="IPR022742">
    <property type="entry name" value="Hydrolase_4"/>
</dbReference>
<dbReference type="InterPro" id="IPR051044">
    <property type="entry name" value="MAG_DAG_Lipase"/>
</dbReference>
<dbReference type="AlphaFoldDB" id="A0A1C3E631"/>
<dbReference type="InterPro" id="IPR029058">
    <property type="entry name" value="AB_hydrolase_fold"/>
</dbReference>
<evidence type="ECO:0000313" key="2">
    <source>
        <dbReference type="EMBL" id="ODA28609.1"/>
    </source>
</evidence>
<dbReference type="Pfam" id="PF12146">
    <property type="entry name" value="Hydrolase_4"/>
    <property type="match status" value="1"/>
</dbReference>
<dbReference type="PANTHER" id="PTHR11614">
    <property type="entry name" value="PHOSPHOLIPASE-RELATED"/>
    <property type="match status" value="1"/>
</dbReference>
<comment type="caution">
    <text evidence="2">The sequence shown here is derived from an EMBL/GenBank/DDBJ whole genome shotgun (WGS) entry which is preliminary data.</text>
</comment>
<dbReference type="STRING" id="1841610.A6X21_13045"/>
<gene>
    <name evidence="2" type="ORF">A6X21_13045</name>
</gene>
<evidence type="ECO:0000259" key="1">
    <source>
        <dbReference type="Pfam" id="PF12146"/>
    </source>
</evidence>
<protein>
    <recommendedName>
        <fullName evidence="1">Serine aminopeptidase S33 domain-containing protein</fullName>
    </recommendedName>
</protein>
<name>A0A1C3E631_9PLAN</name>
<reference evidence="2 3" key="1">
    <citation type="submission" date="2016-05" db="EMBL/GenBank/DDBJ databases">
        <title>Genomic and physiological characterization of Planctopirus sp. isolated from fresh water lake.</title>
        <authorList>
            <person name="Subhash Y."/>
            <person name="Ramana C."/>
        </authorList>
    </citation>
    <scope>NUCLEOTIDE SEQUENCE [LARGE SCALE GENOMIC DNA]</scope>
    <source>
        <strain evidence="2 3">JC280</strain>
    </source>
</reference>
<sequence length="321" mass="36637">MSMLPGHSMSDPQPALASLPEPQQLVMSDGYVLNYRLWQPNQPTGRALILLHGIQSHSLWYYRSCSYWSRQGWLVMAPDRRGSGINTSHRGDVRHADRWLFDISAWINLARRLTTGSLKPSVPDRAVESFQPQIVLAGLSWGGRLAAAYASLWPENLSACMLLYPGICPRIEPNRLQKLLLKFVQSTSMGQKLKKIPGLEPERFTRNISAQEFIAHDTLALREATLRFFWHHHQLGPLAMQGLSHPQRPVFLALAGQDQIIDSHRTQALFQKELHRSQLPHELQWYKEAAHTIEFEPCHTLFLEQSTNWLNRVCPAFSPSV</sequence>
<dbReference type="EMBL" id="LYDR01000152">
    <property type="protein sequence ID" value="ODA28609.1"/>
    <property type="molecule type" value="Genomic_DNA"/>
</dbReference>